<evidence type="ECO:0000256" key="1">
    <source>
        <dbReference type="SAM" id="MobiDB-lite"/>
    </source>
</evidence>
<gene>
    <name evidence="2" type="ORF">Acr_12g0004330</name>
</gene>
<evidence type="ECO:0000313" key="3">
    <source>
        <dbReference type="Proteomes" id="UP000585474"/>
    </source>
</evidence>
<comment type="caution">
    <text evidence="2">The sequence shown here is derived from an EMBL/GenBank/DDBJ whole genome shotgun (WGS) entry which is preliminary data.</text>
</comment>
<dbReference type="EMBL" id="BJWL01000012">
    <property type="protein sequence ID" value="GFY97892.1"/>
    <property type="molecule type" value="Genomic_DNA"/>
</dbReference>
<organism evidence="2 3">
    <name type="scientific">Actinidia rufa</name>
    <dbReference type="NCBI Taxonomy" id="165716"/>
    <lineage>
        <taxon>Eukaryota</taxon>
        <taxon>Viridiplantae</taxon>
        <taxon>Streptophyta</taxon>
        <taxon>Embryophyta</taxon>
        <taxon>Tracheophyta</taxon>
        <taxon>Spermatophyta</taxon>
        <taxon>Magnoliopsida</taxon>
        <taxon>eudicotyledons</taxon>
        <taxon>Gunneridae</taxon>
        <taxon>Pentapetalae</taxon>
        <taxon>asterids</taxon>
        <taxon>Ericales</taxon>
        <taxon>Actinidiaceae</taxon>
        <taxon>Actinidia</taxon>
    </lineage>
</organism>
<name>A0A7J0FGS0_9ERIC</name>
<accession>A0A7J0FGS0</accession>
<sequence length="115" mass="12351">MCRHLETAAVLWPLVNEIDGAGVICGGESTTGAMGGGREDAGRWKCQGGGGPEGGSGGRPSLERERDEGALQEQKTSEDLNPTNHEFGSSEVYCLEVSLKWYKTASFYPKTTLFH</sequence>
<feature type="region of interest" description="Disordered" evidence="1">
    <location>
        <begin position="34"/>
        <end position="86"/>
    </location>
</feature>
<dbReference type="AlphaFoldDB" id="A0A7J0FGS0"/>
<feature type="compositionally biased region" description="Gly residues" evidence="1">
    <location>
        <begin position="47"/>
        <end position="58"/>
    </location>
</feature>
<reference evidence="2 3" key="1">
    <citation type="submission" date="2019-07" db="EMBL/GenBank/DDBJ databases">
        <title>De Novo Assembly of kiwifruit Actinidia rufa.</title>
        <authorList>
            <person name="Sugita-Konishi S."/>
            <person name="Sato K."/>
            <person name="Mori E."/>
            <person name="Abe Y."/>
            <person name="Kisaki G."/>
            <person name="Hamano K."/>
            <person name="Suezawa K."/>
            <person name="Otani M."/>
            <person name="Fukuda T."/>
            <person name="Manabe T."/>
            <person name="Gomi K."/>
            <person name="Tabuchi M."/>
            <person name="Akimitsu K."/>
            <person name="Kataoka I."/>
        </authorList>
    </citation>
    <scope>NUCLEOTIDE SEQUENCE [LARGE SCALE GENOMIC DNA]</scope>
    <source>
        <strain evidence="3">cv. Fuchu</strain>
    </source>
</reference>
<evidence type="ECO:0000313" key="2">
    <source>
        <dbReference type="EMBL" id="GFY97892.1"/>
    </source>
</evidence>
<proteinExistence type="predicted"/>
<keyword evidence="3" id="KW-1185">Reference proteome</keyword>
<protein>
    <submittedName>
        <fullName evidence="2">Uncharacterized protein</fullName>
    </submittedName>
</protein>
<dbReference type="Proteomes" id="UP000585474">
    <property type="component" value="Unassembled WGS sequence"/>
</dbReference>